<proteinExistence type="predicted"/>
<keyword evidence="4" id="KW-1185">Reference proteome</keyword>
<dbReference type="Pfam" id="PF22562">
    <property type="entry name" value="UBA_7"/>
    <property type="match status" value="1"/>
</dbReference>
<dbReference type="InterPro" id="IPR015940">
    <property type="entry name" value="UBA"/>
</dbReference>
<feature type="region of interest" description="Disordered" evidence="1">
    <location>
        <begin position="129"/>
        <end position="155"/>
    </location>
</feature>
<name>A0A267DWK2_9PLAT</name>
<dbReference type="GO" id="GO:0000151">
    <property type="term" value="C:ubiquitin ligase complex"/>
    <property type="evidence" value="ECO:0007669"/>
    <property type="project" value="TreeGrafter"/>
</dbReference>
<gene>
    <name evidence="3" type="ORF">BOX15_Mlig020415g1</name>
</gene>
<feature type="compositionally biased region" description="Polar residues" evidence="1">
    <location>
        <begin position="191"/>
        <end position="202"/>
    </location>
</feature>
<feature type="domain" description="UBA" evidence="2">
    <location>
        <begin position="342"/>
        <end position="382"/>
    </location>
</feature>
<dbReference type="PROSITE" id="PS50030">
    <property type="entry name" value="UBA"/>
    <property type="match status" value="2"/>
</dbReference>
<comment type="caution">
    <text evidence="3">The sequence shown here is derived from an EMBL/GenBank/DDBJ whole genome shotgun (WGS) entry which is preliminary data.</text>
</comment>
<accession>A0A267DWK2</accession>
<evidence type="ECO:0000313" key="4">
    <source>
        <dbReference type="Proteomes" id="UP000215902"/>
    </source>
</evidence>
<organism evidence="3 4">
    <name type="scientific">Macrostomum lignano</name>
    <dbReference type="NCBI Taxonomy" id="282301"/>
    <lineage>
        <taxon>Eukaryota</taxon>
        <taxon>Metazoa</taxon>
        <taxon>Spiralia</taxon>
        <taxon>Lophotrochozoa</taxon>
        <taxon>Platyhelminthes</taxon>
        <taxon>Rhabditophora</taxon>
        <taxon>Macrostomorpha</taxon>
        <taxon>Macrostomida</taxon>
        <taxon>Macrostomidae</taxon>
        <taxon>Macrostomum</taxon>
    </lineage>
</organism>
<feature type="region of interest" description="Disordered" evidence="1">
    <location>
        <begin position="167"/>
        <end position="202"/>
    </location>
</feature>
<sequence>AGRTMKELLSLTVLSQSGAQFVHEFPSDTELSVVADRAQAALAASRGVLLGQPIQLLHVRTGRRLAPCLSLAAAAVRPGDELLLLPPPPPPPSPPARTPSPEASFRSLLFGVGEGGAASAIEFARDASTSTDEPLLRQSPSASASPAAERRHGSHVNLEDIEAATRHLEPRSPPPPPPPATPPATQSPSRNSQDSSGPQRITGQAFSRALAPTLVTLIDTCQRLLCTHPDAEKLMQLVRSGSSAPAAPRPAPDLQLVRQLAEMGFPEEQAKRALALAHNSLADATDCLLAGESALAAAEAPQPAAQAESESASQAADRGFVEPLSVPGMLELFRQYSRAQFRPSQATRLRLLDMGFDEPGVTDALRLHNNDEAQALETLLSGQASQHLQESAELRQQGDDALTGLDPESPLYKALMENPSVQLAMCQPVTLLAFLSILDNPLTLNSWQNQLPGFQSLIRTIASLYYEHSAGGEGPHLLIS</sequence>
<feature type="compositionally biased region" description="Pro residues" evidence="1">
    <location>
        <begin position="171"/>
        <end position="182"/>
    </location>
</feature>
<protein>
    <recommendedName>
        <fullName evidence="2">UBA domain-containing protein</fullName>
    </recommendedName>
</protein>
<evidence type="ECO:0000259" key="2">
    <source>
        <dbReference type="PROSITE" id="PS50030"/>
    </source>
</evidence>
<dbReference type="SMART" id="SM00165">
    <property type="entry name" value="UBA"/>
    <property type="match status" value="2"/>
</dbReference>
<evidence type="ECO:0000313" key="3">
    <source>
        <dbReference type="EMBL" id="PAA53693.1"/>
    </source>
</evidence>
<dbReference type="Proteomes" id="UP000215902">
    <property type="component" value="Unassembled WGS sequence"/>
</dbReference>
<dbReference type="OrthoDB" id="336240at2759"/>
<dbReference type="InterPro" id="IPR009060">
    <property type="entry name" value="UBA-like_sf"/>
</dbReference>
<feature type="region of interest" description="Disordered" evidence="1">
    <location>
        <begin position="84"/>
        <end position="103"/>
    </location>
</feature>
<feature type="domain" description="UBA" evidence="2">
    <location>
        <begin position="251"/>
        <end position="291"/>
    </location>
</feature>
<dbReference type="InterPro" id="IPR052476">
    <property type="entry name" value="UBAC1"/>
</dbReference>
<dbReference type="AlphaFoldDB" id="A0A267DWK2"/>
<dbReference type="Gene3D" id="1.10.8.10">
    <property type="entry name" value="DNA helicase RuvA subunit, C-terminal domain"/>
    <property type="match status" value="2"/>
</dbReference>
<evidence type="ECO:0000256" key="1">
    <source>
        <dbReference type="SAM" id="MobiDB-lite"/>
    </source>
</evidence>
<reference evidence="3 4" key="1">
    <citation type="submission" date="2017-06" db="EMBL/GenBank/DDBJ databases">
        <title>A platform for efficient transgenesis in Macrostomum lignano, a flatworm model organism for stem cell research.</title>
        <authorList>
            <person name="Berezikov E."/>
        </authorList>
    </citation>
    <scope>NUCLEOTIDE SEQUENCE [LARGE SCALE GENOMIC DNA]</scope>
    <source>
        <strain evidence="3">DV1</strain>
        <tissue evidence="3">Whole organism</tissue>
    </source>
</reference>
<dbReference type="PANTHER" id="PTHR46738">
    <property type="entry name" value="UBIQUITIN-ASSOCIATED DOMAIN-CONTAINING PROTEIN 1"/>
    <property type="match status" value="1"/>
</dbReference>
<dbReference type="PANTHER" id="PTHR46738:SF1">
    <property type="entry name" value="UBIQUITIN-ASSOCIATED DOMAIN-CONTAINING PROTEIN 1"/>
    <property type="match status" value="1"/>
</dbReference>
<dbReference type="EMBL" id="NIVC01003040">
    <property type="protein sequence ID" value="PAA53693.1"/>
    <property type="molecule type" value="Genomic_DNA"/>
</dbReference>
<feature type="non-terminal residue" evidence="3">
    <location>
        <position position="1"/>
    </location>
</feature>
<feature type="compositionally biased region" description="Pro residues" evidence="1">
    <location>
        <begin position="85"/>
        <end position="98"/>
    </location>
</feature>
<dbReference type="STRING" id="282301.A0A267DWK2"/>
<dbReference type="SUPFAM" id="SSF46934">
    <property type="entry name" value="UBA-like"/>
    <property type="match status" value="2"/>
</dbReference>